<evidence type="ECO:0000313" key="3">
    <source>
        <dbReference type="Proteomes" id="UP000815677"/>
    </source>
</evidence>
<reference evidence="2" key="1">
    <citation type="submission" date="2014-09" db="EMBL/GenBank/DDBJ databases">
        <title>Genome sequence of the luminous mushroom Mycena chlorophos for searching fungal bioluminescence genes.</title>
        <authorList>
            <person name="Tanaka Y."/>
            <person name="Kasuga D."/>
            <person name="Oba Y."/>
            <person name="Hase S."/>
            <person name="Sato K."/>
            <person name="Oba Y."/>
            <person name="Sakakibara Y."/>
        </authorList>
    </citation>
    <scope>NUCLEOTIDE SEQUENCE</scope>
</reference>
<proteinExistence type="predicted"/>
<sequence length="70" mass="7944">HNCSLATPWRLLAGQKLSSGCILRTHPQHHYRPRQHEYAHRQHVTAADPRRSLGSGRSTISLNSLPITLR</sequence>
<organism evidence="2 3">
    <name type="scientific">Mycena chlorophos</name>
    <name type="common">Agaric fungus</name>
    <name type="synonym">Agaricus chlorophos</name>
    <dbReference type="NCBI Taxonomy" id="658473"/>
    <lineage>
        <taxon>Eukaryota</taxon>
        <taxon>Fungi</taxon>
        <taxon>Dikarya</taxon>
        <taxon>Basidiomycota</taxon>
        <taxon>Agaricomycotina</taxon>
        <taxon>Agaricomycetes</taxon>
        <taxon>Agaricomycetidae</taxon>
        <taxon>Agaricales</taxon>
        <taxon>Marasmiineae</taxon>
        <taxon>Mycenaceae</taxon>
        <taxon>Mycena</taxon>
    </lineage>
</organism>
<dbReference type="Proteomes" id="UP000815677">
    <property type="component" value="Unassembled WGS sequence"/>
</dbReference>
<gene>
    <name evidence="2" type="ORF">MCHLO_01691</name>
</gene>
<feature type="non-terminal residue" evidence="2">
    <location>
        <position position="1"/>
    </location>
</feature>
<evidence type="ECO:0000313" key="2">
    <source>
        <dbReference type="EMBL" id="GAT44049.1"/>
    </source>
</evidence>
<dbReference type="EMBL" id="DF839568">
    <property type="protein sequence ID" value="GAT44049.1"/>
    <property type="molecule type" value="Genomic_DNA"/>
</dbReference>
<keyword evidence="3" id="KW-1185">Reference proteome</keyword>
<accession>A0ABQ0L0T6</accession>
<evidence type="ECO:0000256" key="1">
    <source>
        <dbReference type="SAM" id="MobiDB-lite"/>
    </source>
</evidence>
<feature type="region of interest" description="Disordered" evidence="1">
    <location>
        <begin position="43"/>
        <end position="70"/>
    </location>
</feature>
<name>A0ABQ0L0T6_MYCCL</name>
<protein>
    <submittedName>
        <fullName evidence="2">Uncharacterized protein</fullName>
    </submittedName>
</protein>
<feature type="compositionally biased region" description="Polar residues" evidence="1">
    <location>
        <begin position="55"/>
        <end position="70"/>
    </location>
</feature>